<name>A0A813DC70_POLGL</name>
<feature type="domain" description="Kringle" evidence="9">
    <location>
        <begin position="129"/>
        <end position="215"/>
    </location>
</feature>
<evidence type="ECO:0000256" key="2">
    <source>
        <dbReference type="ARBA" id="ARBA00007168"/>
    </source>
</evidence>
<dbReference type="InterPro" id="IPR013806">
    <property type="entry name" value="Kringle-like"/>
</dbReference>
<keyword evidence="5 8" id="KW-1133">Transmembrane helix</keyword>
<organism evidence="10 11">
    <name type="scientific">Polarella glacialis</name>
    <name type="common">Dinoflagellate</name>
    <dbReference type="NCBI Taxonomy" id="89957"/>
    <lineage>
        <taxon>Eukaryota</taxon>
        <taxon>Sar</taxon>
        <taxon>Alveolata</taxon>
        <taxon>Dinophyceae</taxon>
        <taxon>Suessiales</taxon>
        <taxon>Suessiaceae</taxon>
        <taxon>Polarella</taxon>
    </lineage>
</organism>
<evidence type="ECO:0000256" key="3">
    <source>
        <dbReference type="ARBA" id="ARBA00022572"/>
    </source>
</evidence>
<evidence type="ECO:0000256" key="8">
    <source>
        <dbReference type="RuleBase" id="RU368066"/>
    </source>
</evidence>
<evidence type="ECO:0000256" key="4">
    <source>
        <dbReference type="ARBA" id="ARBA00022692"/>
    </source>
</evidence>
<dbReference type="InterPro" id="IPR000001">
    <property type="entry name" value="Kringle"/>
</dbReference>
<evidence type="ECO:0000313" key="10">
    <source>
        <dbReference type="EMBL" id="CAE8585503.1"/>
    </source>
</evidence>
<evidence type="ECO:0000256" key="5">
    <source>
        <dbReference type="ARBA" id="ARBA00022989"/>
    </source>
</evidence>
<keyword evidence="7" id="KW-1015">Disulfide bond</keyword>
<feature type="transmembrane region" description="Helical" evidence="8">
    <location>
        <begin position="35"/>
        <end position="59"/>
    </location>
</feature>
<keyword evidence="3" id="KW-0420">Kringle</keyword>
<protein>
    <recommendedName>
        <fullName evidence="8">Choline transporter-like protein</fullName>
    </recommendedName>
</protein>
<comment type="caution">
    <text evidence="8">Lacks conserved residue(s) required for the propagation of feature annotation.</text>
</comment>
<evidence type="ECO:0000256" key="6">
    <source>
        <dbReference type="ARBA" id="ARBA00023136"/>
    </source>
</evidence>
<gene>
    <name evidence="10" type="ORF">PGLA1383_LOCUS4411</name>
</gene>
<feature type="transmembrane region" description="Helical" evidence="8">
    <location>
        <begin position="283"/>
        <end position="301"/>
    </location>
</feature>
<dbReference type="AlphaFoldDB" id="A0A813DC70"/>
<comment type="caution">
    <text evidence="10">The sequence shown here is derived from an EMBL/GenBank/DDBJ whole genome shotgun (WGS) entry which is preliminary data.</text>
</comment>
<comment type="subcellular location">
    <subcellularLocation>
        <location evidence="8">Cell membrane</location>
        <topology evidence="8">Multi-pass membrane protein</topology>
    </subcellularLocation>
    <subcellularLocation>
        <location evidence="1">Membrane</location>
        <topology evidence="1">Multi-pass membrane protein</topology>
    </subcellularLocation>
</comment>
<comment type="function">
    <text evidence="8">Choline transporter.</text>
</comment>
<sequence length="355" mass="37947">MNGVGSAASTAFASLGGEAFTANSVESFGNWVGDFMISIDAFIVVAVCSFVIALIFMVLLRFMLGYCVWFAVWMVMLILAGAGVLSFSRGSQCQGESLLSTAQQMSSAVVVASSTAATNTASGSEVSDETLEGDGGSYSGVQTRSVSGLLCIPWGVANTTAARYTNPPYNVTANHCRNPYLANDTNKASTIWCYTSDPVVTWEQCLPIGVIRPVCANGYAVTNAELRQGLEYIGYVLWIMTGLYVILVLFFVSRIRLAVAVNEVAATFVAHTPRIVFVPVVQAFFGIAWVLAWSASAAFLISQVPDGYVRTDAYATYAEAYGTETTAGQCTDKWPTGSVWKDEDNCVLTMINTTG</sequence>
<dbReference type="InterPro" id="IPR007603">
    <property type="entry name" value="Choline_transptr-like"/>
</dbReference>
<keyword evidence="6 8" id="KW-0472">Membrane</keyword>
<feature type="non-terminal residue" evidence="10">
    <location>
        <position position="355"/>
    </location>
</feature>
<dbReference type="GO" id="GO:0022857">
    <property type="term" value="F:transmembrane transporter activity"/>
    <property type="evidence" value="ECO:0007669"/>
    <property type="project" value="UniProtKB-UniRule"/>
</dbReference>
<reference evidence="10" key="1">
    <citation type="submission" date="2021-02" db="EMBL/GenBank/DDBJ databases">
        <authorList>
            <person name="Dougan E. K."/>
            <person name="Rhodes N."/>
            <person name="Thang M."/>
            <person name="Chan C."/>
        </authorList>
    </citation>
    <scope>NUCLEOTIDE SEQUENCE</scope>
</reference>
<dbReference type="PANTHER" id="PTHR24261">
    <property type="entry name" value="PLASMINOGEN-RELATED"/>
    <property type="match status" value="1"/>
</dbReference>
<dbReference type="PROSITE" id="PS50070">
    <property type="entry name" value="KRINGLE_2"/>
    <property type="match status" value="1"/>
</dbReference>
<keyword evidence="4 8" id="KW-0812">Transmembrane</keyword>
<dbReference type="OrthoDB" id="41905at2759"/>
<keyword evidence="11" id="KW-1185">Reference proteome</keyword>
<dbReference type="Pfam" id="PF00051">
    <property type="entry name" value="Kringle"/>
    <property type="match status" value="1"/>
</dbReference>
<dbReference type="SUPFAM" id="SSF57440">
    <property type="entry name" value="Kringle-like"/>
    <property type="match status" value="1"/>
</dbReference>
<dbReference type="EMBL" id="CAJNNV010001658">
    <property type="protein sequence ID" value="CAE8585503.1"/>
    <property type="molecule type" value="Genomic_DNA"/>
</dbReference>
<evidence type="ECO:0000256" key="1">
    <source>
        <dbReference type="ARBA" id="ARBA00004141"/>
    </source>
</evidence>
<dbReference type="Gene3D" id="2.40.20.10">
    <property type="entry name" value="Plasminogen Kringle 4"/>
    <property type="match status" value="1"/>
</dbReference>
<dbReference type="Proteomes" id="UP000654075">
    <property type="component" value="Unassembled WGS sequence"/>
</dbReference>
<proteinExistence type="inferred from homology"/>
<feature type="transmembrane region" description="Helical" evidence="8">
    <location>
        <begin position="232"/>
        <end position="252"/>
    </location>
</feature>
<dbReference type="InterPro" id="IPR050759">
    <property type="entry name" value="Serine_protease_kringle"/>
</dbReference>
<dbReference type="PANTHER" id="PTHR24261:SF7">
    <property type="entry name" value="KRINGLE DOMAIN-CONTAINING PROTEIN"/>
    <property type="match status" value="1"/>
</dbReference>
<dbReference type="InterPro" id="IPR038178">
    <property type="entry name" value="Kringle_sf"/>
</dbReference>
<dbReference type="Pfam" id="PF04515">
    <property type="entry name" value="Choline_transpo"/>
    <property type="match status" value="1"/>
</dbReference>
<evidence type="ECO:0000259" key="9">
    <source>
        <dbReference type="PROSITE" id="PS50070"/>
    </source>
</evidence>
<accession>A0A813DC70</accession>
<comment type="similarity">
    <text evidence="2 8">Belongs to the CTL (choline transporter-like) family.</text>
</comment>
<dbReference type="GO" id="GO:0005886">
    <property type="term" value="C:plasma membrane"/>
    <property type="evidence" value="ECO:0007669"/>
    <property type="project" value="UniProtKB-SubCell"/>
</dbReference>
<evidence type="ECO:0000313" key="11">
    <source>
        <dbReference type="Proteomes" id="UP000654075"/>
    </source>
</evidence>
<dbReference type="SMART" id="SM00130">
    <property type="entry name" value="KR"/>
    <property type="match status" value="1"/>
</dbReference>
<feature type="transmembrane region" description="Helical" evidence="8">
    <location>
        <begin position="66"/>
        <end position="87"/>
    </location>
</feature>
<evidence type="ECO:0000256" key="7">
    <source>
        <dbReference type="ARBA" id="ARBA00023157"/>
    </source>
</evidence>